<dbReference type="EMBL" id="JADOTY010000001">
    <property type="protein sequence ID" value="MBG6103898.1"/>
    <property type="molecule type" value="Genomic_DNA"/>
</dbReference>
<dbReference type="InterPro" id="IPR051908">
    <property type="entry name" value="Ribosomal_N-acetyltransferase"/>
</dbReference>
<dbReference type="InterPro" id="IPR000182">
    <property type="entry name" value="GNAT_dom"/>
</dbReference>
<evidence type="ECO:0000313" key="3">
    <source>
        <dbReference type="Proteomes" id="UP000631791"/>
    </source>
</evidence>
<dbReference type="PROSITE" id="PS51186">
    <property type="entry name" value="GNAT"/>
    <property type="match status" value="1"/>
</dbReference>
<gene>
    <name evidence="2" type="ORF">IW249_004312</name>
</gene>
<dbReference type="RefSeq" id="WP_196922433.1">
    <property type="nucleotide sequence ID" value="NZ_JADOTY010000001.1"/>
</dbReference>
<dbReference type="PANTHER" id="PTHR43441:SF2">
    <property type="entry name" value="FAMILY ACETYLTRANSFERASE, PUTATIVE (AFU_ORTHOLOGUE AFUA_7G00850)-RELATED"/>
    <property type="match status" value="1"/>
</dbReference>
<keyword evidence="3" id="KW-1185">Reference proteome</keyword>
<sequence length="179" mass="20224">MFATDRVRLRPPTPDDAPNMFLLYGDPELHLITDGEPFLPRHVGQIRARLEKQVTEPPDGQTMVSLLAETVADGVFLGGGTLWGINAFNQYAHLGISLLPEARGQGYGTEVIRLLCRYGFRNRNLRRLELETLASNTAMRRTAETCGFTHEGTQREREYDGDGFVDMVIYGLLRRDWTP</sequence>
<dbReference type="SUPFAM" id="SSF55729">
    <property type="entry name" value="Acyl-CoA N-acyltransferases (Nat)"/>
    <property type="match status" value="1"/>
</dbReference>
<proteinExistence type="predicted"/>
<feature type="domain" description="N-acetyltransferase" evidence="1">
    <location>
        <begin position="7"/>
        <end position="175"/>
    </location>
</feature>
<protein>
    <submittedName>
        <fullName evidence="2">RimJ/RimL family protein N-acetyltransferase</fullName>
    </submittedName>
</protein>
<organism evidence="2 3">
    <name type="scientific">Micromonospora vinacea</name>
    <dbReference type="NCBI Taxonomy" id="709878"/>
    <lineage>
        <taxon>Bacteria</taxon>
        <taxon>Bacillati</taxon>
        <taxon>Actinomycetota</taxon>
        <taxon>Actinomycetes</taxon>
        <taxon>Micromonosporales</taxon>
        <taxon>Micromonosporaceae</taxon>
        <taxon>Micromonospora</taxon>
    </lineage>
</organism>
<dbReference type="Pfam" id="PF13302">
    <property type="entry name" value="Acetyltransf_3"/>
    <property type="match status" value="1"/>
</dbReference>
<name>A0ABS0K6Y3_9ACTN</name>
<comment type="caution">
    <text evidence="2">The sequence shown here is derived from an EMBL/GenBank/DDBJ whole genome shotgun (WGS) entry which is preliminary data.</text>
</comment>
<dbReference type="InterPro" id="IPR016181">
    <property type="entry name" value="Acyl_CoA_acyltransferase"/>
</dbReference>
<evidence type="ECO:0000313" key="2">
    <source>
        <dbReference type="EMBL" id="MBG6103898.1"/>
    </source>
</evidence>
<dbReference type="Gene3D" id="3.40.630.30">
    <property type="match status" value="1"/>
</dbReference>
<evidence type="ECO:0000259" key="1">
    <source>
        <dbReference type="PROSITE" id="PS51186"/>
    </source>
</evidence>
<reference evidence="2 3" key="1">
    <citation type="submission" date="2020-11" db="EMBL/GenBank/DDBJ databases">
        <title>Sequencing the genomes of 1000 actinobacteria strains.</title>
        <authorList>
            <person name="Klenk H.-P."/>
        </authorList>
    </citation>
    <scope>NUCLEOTIDE SEQUENCE [LARGE SCALE GENOMIC DNA]</scope>
    <source>
        <strain evidence="2 3">DSM 101695</strain>
    </source>
</reference>
<accession>A0ABS0K6Y3</accession>
<dbReference type="Proteomes" id="UP000631791">
    <property type="component" value="Unassembled WGS sequence"/>
</dbReference>
<dbReference type="PANTHER" id="PTHR43441">
    <property type="entry name" value="RIBOSOMAL-PROTEIN-SERINE ACETYLTRANSFERASE"/>
    <property type="match status" value="1"/>
</dbReference>
<dbReference type="CDD" id="cd04301">
    <property type="entry name" value="NAT_SF"/>
    <property type="match status" value="1"/>
</dbReference>